<dbReference type="GO" id="GO:0003951">
    <property type="term" value="F:NAD+ kinase activity"/>
    <property type="evidence" value="ECO:0007669"/>
    <property type="project" value="InterPro"/>
</dbReference>
<evidence type="ECO:0000313" key="20">
    <source>
        <dbReference type="Proteomes" id="UP000310108"/>
    </source>
</evidence>
<dbReference type="Gene3D" id="2.60.200.30">
    <property type="entry name" value="Probable inorganic polyphosphate/atp-NAD kinase, domain 2"/>
    <property type="match status" value="1"/>
</dbReference>
<dbReference type="InterPro" id="IPR042104">
    <property type="entry name" value="PKS_dehydratase_sf"/>
</dbReference>
<dbReference type="CDD" id="cd05195">
    <property type="entry name" value="enoyl_red"/>
    <property type="match status" value="1"/>
</dbReference>
<dbReference type="PROSITE" id="PS01162">
    <property type="entry name" value="QOR_ZETA_CRYSTAL"/>
    <property type="match status" value="1"/>
</dbReference>
<dbReference type="SMART" id="SM00826">
    <property type="entry name" value="PKS_DH"/>
    <property type="match status" value="1"/>
</dbReference>
<dbReference type="Pfam" id="PF08242">
    <property type="entry name" value="Methyltransf_12"/>
    <property type="match status" value="1"/>
</dbReference>
<feature type="domain" description="Ketosynthase family 3 (KS3)" evidence="17">
    <location>
        <begin position="4"/>
        <end position="418"/>
    </location>
</feature>
<dbReference type="InterPro" id="IPR020807">
    <property type="entry name" value="PKS_DH"/>
</dbReference>
<feature type="region of interest" description="C-terminal hotdog fold" evidence="14">
    <location>
        <begin position="1060"/>
        <end position="1214"/>
    </location>
</feature>
<dbReference type="SUPFAM" id="SSF111331">
    <property type="entry name" value="NAD kinase/diacylglycerol kinase-like"/>
    <property type="match status" value="1"/>
</dbReference>
<dbReference type="CDD" id="cd02440">
    <property type="entry name" value="AdoMet_MTases"/>
    <property type="match status" value="1"/>
</dbReference>
<dbReference type="GO" id="GO:0006633">
    <property type="term" value="P:fatty acid biosynthetic process"/>
    <property type="evidence" value="ECO:0007669"/>
    <property type="project" value="TreeGrafter"/>
</dbReference>
<dbReference type="Gene3D" id="3.40.50.10330">
    <property type="entry name" value="Probable inorganic polyphosphate/atp-NAD kinase, domain 1"/>
    <property type="match status" value="1"/>
</dbReference>
<dbReference type="GO" id="GO:0006741">
    <property type="term" value="P:NADP+ biosynthetic process"/>
    <property type="evidence" value="ECO:0007669"/>
    <property type="project" value="InterPro"/>
</dbReference>
<dbReference type="InterPro" id="IPR032821">
    <property type="entry name" value="PKS_assoc"/>
</dbReference>
<evidence type="ECO:0000256" key="8">
    <source>
        <dbReference type="ARBA" id="ARBA00022840"/>
    </source>
</evidence>
<evidence type="ECO:0000256" key="7">
    <source>
        <dbReference type="ARBA" id="ARBA00022777"/>
    </source>
</evidence>
<evidence type="ECO:0000259" key="16">
    <source>
        <dbReference type="PROSITE" id="PS50075"/>
    </source>
</evidence>
<dbReference type="Gene3D" id="3.10.129.110">
    <property type="entry name" value="Polyketide synthase dehydratase"/>
    <property type="match status" value="1"/>
</dbReference>
<dbReference type="Pfam" id="PF08240">
    <property type="entry name" value="ADH_N"/>
    <property type="match status" value="1"/>
</dbReference>
<dbReference type="GO" id="GO:0016491">
    <property type="term" value="F:oxidoreductase activity"/>
    <property type="evidence" value="ECO:0007669"/>
    <property type="project" value="UniProtKB-KW"/>
</dbReference>
<dbReference type="InterPro" id="IPR029063">
    <property type="entry name" value="SAM-dependent_MTases_sf"/>
</dbReference>
<dbReference type="InterPro" id="IPR036291">
    <property type="entry name" value="NAD(P)-bd_dom_sf"/>
</dbReference>
<dbReference type="HAMAP" id="MF_00361">
    <property type="entry name" value="NAD_kinase"/>
    <property type="match status" value="1"/>
</dbReference>
<dbReference type="InterPro" id="IPR011032">
    <property type="entry name" value="GroES-like_sf"/>
</dbReference>
<dbReference type="InterPro" id="IPR016036">
    <property type="entry name" value="Malonyl_transacylase_ACP-bd"/>
</dbReference>
<protein>
    <submittedName>
        <fullName evidence="19">Lovastatin diketide synthase LovF</fullName>
    </submittedName>
</protein>
<dbReference type="CDD" id="cd05274">
    <property type="entry name" value="KR_FAS_SDR_x"/>
    <property type="match status" value="1"/>
</dbReference>
<dbReference type="Gene3D" id="1.10.1200.10">
    <property type="entry name" value="ACP-like"/>
    <property type="match status" value="1"/>
</dbReference>
<dbReference type="Pfam" id="PF01513">
    <property type="entry name" value="NAD_kinase"/>
    <property type="match status" value="1"/>
</dbReference>
<dbReference type="GO" id="GO:0044550">
    <property type="term" value="P:secondary metabolite biosynthetic process"/>
    <property type="evidence" value="ECO:0007669"/>
    <property type="project" value="TreeGrafter"/>
</dbReference>
<dbReference type="SUPFAM" id="SSF47336">
    <property type="entry name" value="ACP-like"/>
    <property type="match status" value="1"/>
</dbReference>
<dbReference type="PANTHER" id="PTHR43775">
    <property type="entry name" value="FATTY ACID SYNTHASE"/>
    <property type="match status" value="1"/>
</dbReference>
<feature type="region of interest" description="Disordered" evidence="15">
    <location>
        <begin position="37"/>
        <end position="66"/>
    </location>
</feature>
<dbReference type="InterPro" id="IPR016064">
    <property type="entry name" value="NAD/diacylglycerol_kinase_sf"/>
</dbReference>
<dbReference type="InterPro" id="IPR001227">
    <property type="entry name" value="Ac_transferase_dom_sf"/>
</dbReference>
<dbReference type="GO" id="GO:0005524">
    <property type="term" value="F:ATP binding"/>
    <property type="evidence" value="ECO:0007669"/>
    <property type="project" value="UniProtKB-KW"/>
</dbReference>
<dbReference type="Pfam" id="PF08659">
    <property type="entry name" value="KR"/>
    <property type="match status" value="1"/>
</dbReference>
<dbReference type="InterPro" id="IPR049551">
    <property type="entry name" value="PKS_DH_C"/>
</dbReference>
<dbReference type="SUPFAM" id="SSF53901">
    <property type="entry name" value="Thiolase-like"/>
    <property type="match status" value="1"/>
</dbReference>
<dbReference type="Gene3D" id="3.40.366.10">
    <property type="entry name" value="Malonyl-Coenzyme A Acyl Carrier Protein, domain 2"/>
    <property type="match status" value="1"/>
</dbReference>
<dbReference type="Pfam" id="PF20143">
    <property type="entry name" value="NAD_kinase_C"/>
    <property type="match status" value="1"/>
</dbReference>
<gene>
    <name evidence="19" type="primary">lovF</name>
    <name evidence="19" type="ORF">CTA1_8576</name>
</gene>
<proteinExistence type="inferred from homology"/>
<dbReference type="SUPFAM" id="SSF52151">
    <property type="entry name" value="FabD/lysophospholipase-like"/>
    <property type="match status" value="1"/>
</dbReference>
<feature type="domain" description="PKS/mFAS DH" evidence="18">
    <location>
        <begin position="915"/>
        <end position="1214"/>
    </location>
</feature>
<evidence type="ECO:0000256" key="12">
    <source>
        <dbReference type="ARBA" id="ARBA00023268"/>
    </source>
</evidence>
<dbReference type="SMART" id="SM00823">
    <property type="entry name" value="PKS_PP"/>
    <property type="match status" value="1"/>
</dbReference>
<accession>A0A4U6X9L8</accession>
<dbReference type="GO" id="GO:0032259">
    <property type="term" value="P:methylation"/>
    <property type="evidence" value="ECO:0007669"/>
    <property type="project" value="UniProtKB-KW"/>
</dbReference>
<dbReference type="InterPro" id="IPR014031">
    <property type="entry name" value="Ketoacyl_synth_C"/>
</dbReference>
<dbReference type="CDD" id="cd00833">
    <property type="entry name" value="PKS"/>
    <property type="match status" value="1"/>
</dbReference>
<dbReference type="InterPro" id="IPR020843">
    <property type="entry name" value="ER"/>
</dbReference>
<dbReference type="EMBL" id="PJEX01000258">
    <property type="protein sequence ID" value="TKW52145.1"/>
    <property type="molecule type" value="Genomic_DNA"/>
</dbReference>
<evidence type="ECO:0000313" key="19">
    <source>
        <dbReference type="EMBL" id="TKW52145.1"/>
    </source>
</evidence>
<dbReference type="GO" id="GO:0031177">
    <property type="term" value="F:phosphopantetheine binding"/>
    <property type="evidence" value="ECO:0007669"/>
    <property type="project" value="InterPro"/>
</dbReference>
<evidence type="ECO:0000256" key="15">
    <source>
        <dbReference type="SAM" id="MobiDB-lite"/>
    </source>
</evidence>
<dbReference type="InterPro" id="IPR014030">
    <property type="entry name" value="Ketoacyl_synth_N"/>
</dbReference>
<keyword evidence="3" id="KW-0597">Phosphoprotein</keyword>
<evidence type="ECO:0000256" key="13">
    <source>
        <dbReference type="ARBA" id="ARBA00023315"/>
    </source>
</evidence>
<reference evidence="19 20" key="1">
    <citation type="journal article" date="2019" name="PLoS ONE">
        <title>Comparative genome analysis indicates high evolutionary potential of pathogenicity genes in Colletotrichum tanaceti.</title>
        <authorList>
            <person name="Lelwala R.V."/>
            <person name="Korhonen P.K."/>
            <person name="Young N.D."/>
            <person name="Scott J.B."/>
            <person name="Ades P.A."/>
            <person name="Gasser R.B."/>
            <person name="Taylor P.W.J."/>
        </authorList>
    </citation>
    <scope>NUCLEOTIDE SEQUENCE [LARGE SCALE GENOMIC DNA]</scope>
    <source>
        <strain evidence="19">BRIP57314</strain>
    </source>
</reference>
<dbReference type="Proteomes" id="UP000310108">
    <property type="component" value="Unassembled WGS sequence"/>
</dbReference>
<dbReference type="Pfam" id="PF16197">
    <property type="entry name" value="KAsynt_C_assoc"/>
    <property type="match status" value="1"/>
</dbReference>
<dbReference type="SMART" id="SM00825">
    <property type="entry name" value="PKS_KS"/>
    <property type="match status" value="1"/>
</dbReference>
<dbReference type="GO" id="GO:0008168">
    <property type="term" value="F:methyltransferase activity"/>
    <property type="evidence" value="ECO:0007669"/>
    <property type="project" value="UniProtKB-KW"/>
</dbReference>
<evidence type="ECO:0000256" key="4">
    <source>
        <dbReference type="ARBA" id="ARBA00022603"/>
    </source>
</evidence>
<feature type="compositionally biased region" description="Polar residues" evidence="15">
    <location>
        <begin position="39"/>
        <end position="50"/>
    </location>
</feature>
<feature type="active site" description="Proton acceptor; for dehydratase activity" evidence="14">
    <location>
        <position position="948"/>
    </location>
</feature>
<dbReference type="PROSITE" id="PS52019">
    <property type="entry name" value="PKS_MFAS_DH"/>
    <property type="match status" value="1"/>
</dbReference>
<dbReference type="InterPro" id="IPR016039">
    <property type="entry name" value="Thiolase-like"/>
</dbReference>
<dbReference type="PROSITE" id="PS50075">
    <property type="entry name" value="CARRIER"/>
    <property type="match status" value="1"/>
</dbReference>
<evidence type="ECO:0000256" key="9">
    <source>
        <dbReference type="ARBA" id="ARBA00022857"/>
    </source>
</evidence>
<dbReference type="Gene3D" id="3.30.70.3290">
    <property type="match status" value="1"/>
</dbReference>
<dbReference type="InterPro" id="IPR009081">
    <property type="entry name" value="PP-bd_ACP"/>
</dbReference>
<keyword evidence="20" id="KW-1185">Reference proteome</keyword>
<organism evidence="19 20">
    <name type="scientific">Colletotrichum tanaceti</name>
    <dbReference type="NCBI Taxonomy" id="1306861"/>
    <lineage>
        <taxon>Eukaryota</taxon>
        <taxon>Fungi</taxon>
        <taxon>Dikarya</taxon>
        <taxon>Ascomycota</taxon>
        <taxon>Pezizomycotina</taxon>
        <taxon>Sordariomycetes</taxon>
        <taxon>Hypocreomycetidae</taxon>
        <taxon>Glomerellales</taxon>
        <taxon>Glomerellaceae</taxon>
        <taxon>Colletotrichum</taxon>
        <taxon>Colletotrichum destructivum species complex</taxon>
    </lineage>
</organism>
<dbReference type="Pfam" id="PF13602">
    <property type="entry name" value="ADH_zinc_N_2"/>
    <property type="match status" value="1"/>
</dbReference>
<evidence type="ECO:0000256" key="1">
    <source>
        <dbReference type="ARBA" id="ARBA00010995"/>
    </source>
</evidence>
<dbReference type="InterPro" id="IPR013968">
    <property type="entry name" value="PKS_KR"/>
</dbReference>
<dbReference type="Pfam" id="PF14765">
    <property type="entry name" value="PS-DH"/>
    <property type="match status" value="1"/>
</dbReference>
<evidence type="ECO:0000256" key="10">
    <source>
        <dbReference type="ARBA" id="ARBA00023002"/>
    </source>
</evidence>
<dbReference type="InterPro" id="IPR013217">
    <property type="entry name" value="Methyltransf_12"/>
</dbReference>
<comment type="caution">
    <text evidence="19">The sequence shown here is derived from an EMBL/GenBank/DDBJ whole genome shotgun (WGS) entry which is preliminary data.</text>
</comment>
<dbReference type="Pfam" id="PF00698">
    <property type="entry name" value="Acyl_transf_1"/>
    <property type="match status" value="1"/>
</dbReference>
<dbReference type="InterPro" id="IPR020806">
    <property type="entry name" value="PKS_PP-bd"/>
</dbReference>
<dbReference type="SUPFAM" id="SSF50129">
    <property type="entry name" value="GroES-like"/>
    <property type="match status" value="1"/>
</dbReference>
<evidence type="ECO:0000256" key="2">
    <source>
        <dbReference type="ARBA" id="ARBA00022450"/>
    </source>
</evidence>
<dbReference type="InterPro" id="IPR057326">
    <property type="entry name" value="KR_dom"/>
</dbReference>
<comment type="similarity">
    <text evidence="1">Belongs to the NAD kinase family.</text>
</comment>
<dbReference type="InterPro" id="IPR036736">
    <property type="entry name" value="ACP-like_sf"/>
</dbReference>
<dbReference type="InterPro" id="IPR016035">
    <property type="entry name" value="Acyl_Trfase/lysoPLipase"/>
</dbReference>
<keyword evidence="12" id="KW-0511">Multifunctional enzyme</keyword>
<keyword evidence="2" id="KW-0596">Phosphopantetheine</keyword>
<dbReference type="InterPro" id="IPR002504">
    <property type="entry name" value="NADK"/>
</dbReference>
<keyword evidence="8" id="KW-0067">ATP-binding</keyword>
<dbReference type="InterPro" id="IPR013154">
    <property type="entry name" value="ADH-like_N"/>
</dbReference>
<dbReference type="SMART" id="SM00827">
    <property type="entry name" value="PKS_AT"/>
    <property type="match status" value="1"/>
</dbReference>
<name>A0A4U6X9L8_9PEZI</name>
<dbReference type="PROSITE" id="PS52004">
    <property type="entry name" value="KS3_2"/>
    <property type="match status" value="1"/>
</dbReference>
<keyword evidence="13" id="KW-0012">Acyltransferase</keyword>
<dbReference type="InterPro" id="IPR002364">
    <property type="entry name" value="Quin_OxRdtase/zeta-crystal_CS"/>
</dbReference>
<evidence type="ECO:0000256" key="5">
    <source>
        <dbReference type="ARBA" id="ARBA00022679"/>
    </source>
</evidence>
<keyword evidence="10" id="KW-0560">Oxidoreductase</keyword>
<dbReference type="Pfam" id="PF21089">
    <property type="entry name" value="PKS_DH_N"/>
    <property type="match status" value="1"/>
</dbReference>
<dbReference type="SUPFAM" id="SSF51735">
    <property type="entry name" value="NAD(P)-binding Rossmann-fold domains"/>
    <property type="match status" value="2"/>
</dbReference>
<dbReference type="InterPro" id="IPR017437">
    <property type="entry name" value="ATP-NAD_kinase_PpnK-typ_C"/>
</dbReference>
<keyword evidence="5" id="KW-0808">Transferase</keyword>
<dbReference type="InterPro" id="IPR050091">
    <property type="entry name" value="PKS_NRPS_Biosynth_Enz"/>
</dbReference>
<dbReference type="PANTHER" id="PTHR43775:SF49">
    <property type="entry name" value="SYNTHASE, PUTATIVE (JCVI)-RELATED"/>
    <property type="match status" value="1"/>
</dbReference>
<dbReference type="Gene3D" id="3.40.50.720">
    <property type="entry name" value="NAD(P)-binding Rossmann-like Domain"/>
    <property type="match status" value="2"/>
</dbReference>
<feature type="region of interest" description="N-terminal hotdog fold" evidence="14">
    <location>
        <begin position="915"/>
        <end position="1048"/>
    </location>
</feature>
<dbReference type="Pfam" id="PF00109">
    <property type="entry name" value="ketoacyl-synt"/>
    <property type="match status" value="1"/>
</dbReference>
<dbReference type="InterPro" id="IPR014043">
    <property type="entry name" value="Acyl_transferase_dom"/>
</dbReference>
<feature type="region of interest" description="Disordered" evidence="15">
    <location>
        <begin position="2747"/>
        <end position="2771"/>
    </location>
</feature>
<keyword evidence="11" id="KW-0520">NAD</keyword>
<dbReference type="Gene3D" id="3.40.47.10">
    <property type="match status" value="1"/>
</dbReference>
<dbReference type="GO" id="GO:0004312">
    <property type="term" value="F:fatty acid synthase activity"/>
    <property type="evidence" value="ECO:0007669"/>
    <property type="project" value="TreeGrafter"/>
</dbReference>
<keyword evidence="6" id="KW-0547">Nucleotide-binding</keyword>
<dbReference type="Gene3D" id="3.90.180.10">
    <property type="entry name" value="Medium-chain alcohol dehydrogenases, catalytic domain"/>
    <property type="match status" value="1"/>
</dbReference>
<evidence type="ECO:0000256" key="3">
    <source>
        <dbReference type="ARBA" id="ARBA00022553"/>
    </source>
</evidence>
<dbReference type="Pfam" id="PF02801">
    <property type="entry name" value="Ketoacyl-synt_C"/>
    <property type="match status" value="1"/>
</dbReference>
<dbReference type="SMART" id="SM00822">
    <property type="entry name" value="PKS_KR"/>
    <property type="match status" value="1"/>
</dbReference>
<dbReference type="InterPro" id="IPR049900">
    <property type="entry name" value="PKS_mFAS_DH"/>
</dbReference>
<dbReference type="GO" id="GO:0019674">
    <property type="term" value="P:NAD+ metabolic process"/>
    <property type="evidence" value="ECO:0007669"/>
    <property type="project" value="InterPro"/>
</dbReference>
<dbReference type="GO" id="GO:0008270">
    <property type="term" value="F:zinc ion binding"/>
    <property type="evidence" value="ECO:0007669"/>
    <property type="project" value="InterPro"/>
</dbReference>
<evidence type="ECO:0000256" key="14">
    <source>
        <dbReference type="PROSITE-ProRule" id="PRU01363"/>
    </source>
</evidence>
<dbReference type="FunFam" id="2.60.200.30:FF:000009">
    <property type="entry name" value="Poly(P)/ATP NAD kinase"/>
    <property type="match status" value="1"/>
</dbReference>
<evidence type="ECO:0000259" key="18">
    <source>
        <dbReference type="PROSITE" id="PS52019"/>
    </source>
</evidence>
<dbReference type="InterPro" id="IPR020841">
    <property type="entry name" value="PKS_Beta-ketoAc_synthase_dom"/>
</dbReference>
<evidence type="ECO:0000259" key="17">
    <source>
        <dbReference type="PROSITE" id="PS52004"/>
    </source>
</evidence>
<dbReference type="Gene3D" id="3.40.50.150">
    <property type="entry name" value="Vaccinia Virus protein VP39"/>
    <property type="match status" value="1"/>
</dbReference>
<keyword evidence="4" id="KW-0489">Methyltransferase</keyword>
<evidence type="ECO:0000256" key="6">
    <source>
        <dbReference type="ARBA" id="ARBA00022741"/>
    </source>
</evidence>
<evidence type="ECO:0000256" key="11">
    <source>
        <dbReference type="ARBA" id="ARBA00023027"/>
    </source>
</evidence>
<sequence length="3005" mass="327017">MSLPEPIAICGIGLRLPGGIDTPTSLYNFLVNRKDARSQPDQPRYGSQTHHFTESGGGGGTTRPLPTEQGYWLRHDDVAKFDPSMFSMSPKELAKLDPQQRLLLQVVWEALESAGETGWQGRKIGCYVGTFGDDWREMHAVDTQDDGMYRLTGYMDFVQANRISHVFDLRGPSMTVRTACSAAGLAVHLACQAIRAGECDAAVVAGANLMLSPGFTRLMAEQGVLSPEASCKTFDAGADGYARAEAVNCLFVKRLRCAVRDGNPIRAVIRGSATNSDGKTLGLTTPSAQAQRQLIRDAYRQAGIPEGDMWRTAMVECHGTGTAVGDTVEACTVGTVFGEKGMLIGSVKPNLGHSEAASAITSIVKAVLSLETRTIIPNIKFENPSISKALSWPEDREERIGVNSFGIGGTNVHIIIESAASVACYPTAVRGPGNVDTPPPSPPLRREPATLLLFSASSEESLKRAVRGYQDVIQDNPLKLEALAYTLTHRRSHLAYRTFAVVAGEWTGSTAPEFLPAPTFRPKSESKDVAFVFTGQGAQWARMGSHLMKTSKEFLQDIREMDAALKCLPRDHQPAWEISRELMRADAGSRLGEAEFAQPVCTALQVALVRHLARYGVGPNAVVGHSSGEIAAAYAAGTLTAKEAIIVAYYRGYMAKKLGKRGAMAAIGLGRDQVTPFLTSGGGGGRGVVVVACENSSSSVTLSGDWDALEAVCHDIRAAKPDALVRILKVDKAYHSYHMKVIGAEYQALLRPHLSPKSPRIPFYSSVSPQTSLRGSDLGPEYWQRNLESPVLFRQAVTSLLQKTASTSLLLEVGPHSALAGPLKQICSENALAPPYVAAQRRGLNSAASFLAAVGELHCRGVAVDFPVIMDGGAGVGVGVRPLTDLPPYPWNLSKTYWPDSRIIDRWRFPEHPPHELLGRRVSETEGGAEPGWRCRLSLDNVPWIMDHRVGSDIVFPAAGYVAMAGEAVRQLTEQYAGFTIREMRIMNALVISPVKAVELLTSARRQRLTYNEVSEWWELTIQSCSSNNTDTWTTHCTCRIKGGNDLKIRTLPGLQKDSLLRVTEPSRWYKQMSRVGYNYGPLFRRMQAVRSSVTSPAVEVEISDCRVGESAAQSYAMHPTAIDHVFQSLVVATSSGEPRQLDKVYLPTYIDQVSINAETETETRGCLIRTLKTGRDGCCQGDSVALSPADPTDQPLVYMKGLRFSPIDLVDSTQHGPDTSRVAHMVWKPDVDLAESTELIQPASPEDFPEIHRLLEDLFIFCGLATLQDVDEASVLSEQTQPHLRKHYRWLGKQVARSSRAFTALTTVEVRDKIKNIRLQLENTPASAVATLISRCYTHAQSLFTSDIGPLELFLQDNALHELYDWMNTLFTYTPLLQLLSHKRGRHLRILEIGAGTGGLTARILKSLTECFDDDDDGKVLGKYVFTDVSSGFFPAAKARFDTIPEGFLEYRVLDISHDPADQGFGGEQYDLIVASNVLHATPDLTKTLQHVRTLLKPEGRLLMHELCCDTKWINFIMGYLSGWWLGESDRRDDEPYISPDRWEERLALAGFSKPDVFYDAGQQQHRLNATIVARPAHSTSTMPSAPREITILCEEESHPVVVDLRNHLQNQGLSVTCTTLSAGDIRPCAPVVSAVDLCRGDGYFHDMTQGKLDDVKRLLRKLQSGSNLGLLWVTRPCQVDPQDPTFAAVLGVARTCRVEMGVPFCTLEVDGNGPGALSAVSRVLHKTLLRHGVSKSAQRDEDSEFSYSAGRILVPRCRWLPISRVLQDDGHDTTSPSPSKMLHVSRPGALQSLCWIPRLLSDRIPSDQVQVKVHAAGLNFKDVVTAMGLIDPSSQSPNGLGCEASGAVTATGSRVAGLRVGDRVMVFAPQAACFSTDIRAPAQLCVRIPDHLGFADAATMPCVFVTVLRALLDKAGLRAGQTVLVHSAAGGVGIAALQVARWVGATVYATVGSEEKVDFVSGTWDVPRERIFSSRDSRFVEGVKAATGGRGVDVVLNSLAGELLHASWDCVAPHGTFIELGKRDTLAGGRLAMAAFDGNRSFVGVEMANLAAHDPGIVARLLRQCVQLYEQGHIAPVRPCRMFSCREAEDAFRHIYKGTHVGKVVIDMQKTAVEALDVVVAQQLPAPSFCGKSTYLLVGGMGGLGASIARWMACHGARSFIFLSRSAGNSAVDRDLLTELRGRGCEVEAVPCDVTNETELRAAATSRLPLWQRIRGVLNLAMVLSDAALPSLTLSQWEAATAPKIRGTWNLHRVLPSDVDLDFFVLFGSTSGIHGYPGQANYAAANTFLDAFAQYRRRRGLPCSVLDLGGVEDVGYVSRTSEVQDAMNKAGSKLLSESDMLRGLQLAMAQSRSSDASRRSTSAGPGFDGQVLIGLECSVPLDDVNNRVVWKQDPRMVLYPEDSETLVREGKQSGASGLLEFLARLQSKPEEVDTPSAIAYLAQEIALRVCGFLMKEVDETGVDTSVSPSALGVDSLMTIEIRNWWKHTLGGEISVLQLTSAQSFDQLGHLAAKQLKEKMTLVSLLLVRQSTVSARMLGPRASRLRARPLAAAAPPIRAFRPWNFSTTASARAAEIRDVSSLPSRIIPKYRDPPNSTSGLLSLHWPTPPRNILLMPKLRSPQVLRATVDFAKHLNSTYSGLNLIFEPRVAQMVHESFNFPIHTCDPSTFPDKIDMITTLGGDGTILRAASHFSMYSAVPPILAFNFGTIGFLAEWKFEEYKRAWREAYMSGSGVAVQDLLSPHTRVASGEKEHDTHNGGQSGWHASPGKSMGQSRAAKILLRHRLRVGVYDNNGQNINSQLLPTTKSQAHLPAIPPEDTILTKRDIPQPIHALNELLIHRGPKPHLAHIDIYLNNRFLTEAVADGILLSTPTGSTAYSLSAGGSIIHPLVKSLLITPICPRSLSFRPLVLPLSTKVTLKVSSKNRDGELEVSIDGKRSAGAGIGTEIRVEGEMVGESPDGDWKGGVPCVICGPGKGDASDYDDDGWVGGLNGLLMFNYPIGRGQ</sequence>
<dbReference type="InterPro" id="IPR017438">
    <property type="entry name" value="ATP-NAD_kinase_N"/>
</dbReference>
<dbReference type="InterPro" id="IPR049552">
    <property type="entry name" value="PKS_DH_N"/>
</dbReference>
<feature type="active site" description="Proton donor; for dehydratase activity" evidence="14">
    <location>
        <position position="1124"/>
    </location>
</feature>
<dbReference type="SUPFAM" id="SSF55048">
    <property type="entry name" value="Probable ACP-binding domain of malonyl-CoA ACP transacylase"/>
    <property type="match status" value="1"/>
</dbReference>
<feature type="domain" description="Carrier" evidence="16">
    <location>
        <begin position="2438"/>
        <end position="2517"/>
    </location>
</feature>
<dbReference type="SUPFAM" id="SSF53335">
    <property type="entry name" value="S-adenosyl-L-methionine-dependent methyltransferases"/>
    <property type="match status" value="1"/>
</dbReference>
<keyword evidence="7" id="KW-0418">Kinase</keyword>
<dbReference type="SMART" id="SM00829">
    <property type="entry name" value="PKS_ER"/>
    <property type="match status" value="1"/>
</dbReference>
<keyword evidence="9" id="KW-0521">NADP</keyword>
<dbReference type="STRING" id="1306861.A0A4U6X9L8"/>